<dbReference type="HOGENOM" id="CLU_410348_0_0_0"/>
<dbReference type="Gene3D" id="2.60.120.200">
    <property type="match status" value="1"/>
</dbReference>
<comment type="similarity">
    <text evidence="1">Belongs to the glycosyl hydrolase 16 family.</text>
</comment>
<dbReference type="InterPro" id="IPR003305">
    <property type="entry name" value="CenC_carb-bd"/>
</dbReference>
<dbReference type="InterPro" id="IPR008979">
    <property type="entry name" value="Galactose-bd-like_sf"/>
</dbReference>
<feature type="domain" description="GH16" evidence="4">
    <location>
        <begin position="25"/>
        <end position="305"/>
    </location>
</feature>
<dbReference type="SUPFAM" id="SSF49785">
    <property type="entry name" value="Galactose-binding domain-like"/>
    <property type="match status" value="2"/>
</dbReference>
<dbReference type="GO" id="GO:0005975">
    <property type="term" value="P:carbohydrate metabolic process"/>
    <property type="evidence" value="ECO:0007669"/>
    <property type="project" value="InterPro"/>
</dbReference>
<dbReference type="KEGG" id="dmr:Deima_1900"/>
<protein>
    <submittedName>
        <fullName evidence="5">Glucan endo-1,3-beta-D-glucosidase</fullName>
        <ecNumber evidence="5">3.2.1.39</ecNumber>
    </submittedName>
</protein>
<dbReference type="GO" id="GO:0042973">
    <property type="term" value="F:glucan endo-1,3-beta-D-glucosidase activity"/>
    <property type="evidence" value="ECO:0007669"/>
    <property type="project" value="UniProtKB-EC"/>
</dbReference>
<gene>
    <name evidence="5" type="ordered locus">Deima_1900</name>
</gene>
<sequence precursor="true">MHRTITRPLSRTLILTALCTLAACTDAQPSPNPNANLVWSDEFGGNALDAAKWGPQFGNGFGSGSGYTAGWGNNELEFYTDRPENLRVQGGNLVITARKGAYTGDANGTPKTFDWTSARIRTAGKFSRTYGRFEIRAKFPTGKGFWPAIWLLPDDQPGAPYGTWAANGEIDITEGWGSKPDQVAHTIHYGGMWPNNVYSGETAKYPNGGRMDEWHTYALEWRPGEIRWLIDGQETAKRTAWWSSKATPPQSDADLNAWPAPFDKPFHLLLNLAVGGNFDGNPDASTPNEGQMLVDYVRVYSLPDENRDPGARPPMKYPWTPMPARPALADGNLVYNGSFDWTATNEHVTPDAPQLPAVPSSYFWTLYTSDGSVNLSNDAAQDHALRADITNPGGVNYAVQLRQDGLNIVSGHKYEVSFDAWASANRTMMLKVGGGQDRGFAAYSGEQTVTLGTTRERKTLTFNMTATSDAAARLEFNIGNAGANTVWFDNVTVRDLGDAGTTARPPTPDGNLLYNGNFSQNDAADAGIPGVPNTAFWRTWENGTSGLSTTTGGGEVELKVAHVDPTNNWHVQLNQPDVPLKAGRTYTLTFRGRADSARTVGVVIGENGGSYARYLDQTAALTPDAQAFTYTFTAPVNNPNAQLQVLGAAGQPGDAYTLGFSDFRLTEQP</sequence>
<reference evidence="6" key="2">
    <citation type="submission" date="2011-01" db="EMBL/GenBank/DDBJ databases">
        <title>The complete genome of Deinococcus maricopensis DSM 21211.</title>
        <authorList>
            <consortium name="US DOE Joint Genome Institute (JGI-PGF)"/>
            <person name="Lucas S."/>
            <person name="Copeland A."/>
            <person name="Lapidus A."/>
            <person name="Goodwin L."/>
            <person name="Pitluck S."/>
            <person name="Kyrpides N."/>
            <person name="Mavromatis K."/>
            <person name="Pagani I."/>
            <person name="Ivanova N."/>
            <person name="Ovchinnikova G."/>
            <person name="Zeytun A."/>
            <person name="Detter J.C."/>
            <person name="Han C."/>
            <person name="Land M."/>
            <person name="Hauser L."/>
            <person name="Markowitz V."/>
            <person name="Cheng J.-F."/>
            <person name="Hugenholtz P."/>
            <person name="Woyke T."/>
            <person name="Wu D."/>
            <person name="Pukall R."/>
            <person name="Gehrich-Schroeter G."/>
            <person name="Brambilla E."/>
            <person name="Klenk H.-P."/>
            <person name="Eisen J.A."/>
        </authorList>
    </citation>
    <scope>NUCLEOTIDE SEQUENCE [LARGE SCALE GENOMIC DNA]</scope>
    <source>
        <strain evidence="6">DSM 21211 / LMG 22137 / NRRL B-23946 / LB-34</strain>
    </source>
</reference>
<dbReference type="eggNOG" id="COG2273">
    <property type="taxonomic scope" value="Bacteria"/>
</dbReference>
<dbReference type="InterPro" id="IPR050546">
    <property type="entry name" value="Glycosyl_Hydrlase_16"/>
</dbReference>
<evidence type="ECO:0000259" key="4">
    <source>
        <dbReference type="PROSITE" id="PS51762"/>
    </source>
</evidence>
<evidence type="ECO:0000313" key="5">
    <source>
        <dbReference type="EMBL" id="ADV67545.1"/>
    </source>
</evidence>
<evidence type="ECO:0000256" key="2">
    <source>
        <dbReference type="ARBA" id="ARBA00022801"/>
    </source>
</evidence>
<keyword evidence="6" id="KW-1185">Reference proteome</keyword>
<dbReference type="SUPFAM" id="SSF49899">
    <property type="entry name" value="Concanavalin A-like lectins/glucanases"/>
    <property type="match status" value="1"/>
</dbReference>
<dbReference type="STRING" id="709986.Deima_1900"/>
<dbReference type="Pfam" id="PF02018">
    <property type="entry name" value="CBM_4_9"/>
    <property type="match status" value="2"/>
</dbReference>
<dbReference type="OrthoDB" id="9809583at2"/>
<dbReference type="PROSITE" id="PS51257">
    <property type="entry name" value="PROKAR_LIPOPROTEIN"/>
    <property type="match status" value="1"/>
</dbReference>
<dbReference type="CDD" id="cd08023">
    <property type="entry name" value="GH16_laminarinase_like"/>
    <property type="match status" value="1"/>
</dbReference>
<dbReference type="RefSeq" id="WP_013557050.1">
    <property type="nucleotide sequence ID" value="NC_014958.1"/>
</dbReference>
<organism evidence="5 6">
    <name type="scientific">Deinococcus maricopensis (strain DSM 21211 / LMG 22137 / NRRL B-23946 / LB-34)</name>
    <dbReference type="NCBI Taxonomy" id="709986"/>
    <lineage>
        <taxon>Bacteria</taxon>
        <taxon>Thermotogati</taxon>
        <taxon>Deinococcota</taxon>
        <taxon>Deinococci</taxon>
        <taxon>Deinococcales</taxon>
        <taxon>Deinococcaceae</taxon>
        <taxon>Deinococcus</taxon>
    </lineage>
</organism>
<name>E8U906_DEIML</name>
<feature type="chain" id="PRO_5003232298" evidence="3">
    <location>
        <begin position="23"/>
        <end position="669"/>
    </location>
</feature>
<dbReference type="Pfam" id="PF00722">
    <property type="entry name" value="Glyco_hydro_16"/>
    <property type="match status" value="1"/>
</dbReference>
<dbReference type="EMBL" id="CP002454">
    <property type="protein sequence ID" value="ADV67545.1"/>
    <property type="molecule type" value="Genomic_DNA"/>
</dbReference>
<evidence type="ECO:0000256" key="1">
    <source>
        <dbReference type="ARBA" id="ARBA00006865"/>
    </source>
</evidence>
<dbReference type="EC" id="3.2.1.39" evidence="5"/>
<feature type="signal peptide" evidence="3">
    <location>
        <begin position="1"/>
        <end position="22"/>
    </location>
</feature>
<dbReference type="PANTHER" id="PTHR10963">
    <property type="entry name" value="GLYCOSYL HYDROLASE-RELATED"/>
    <property type="match status" value="1"/>
</dbReference>
<evidence type="ECO:0000256" key="3">
    <source>
        <dbReference type="SAM" id="SignalP"/>
    </source>
</evidence>
<evidence type="ECO:0000313" key="6">
    <source>
        <dbReference type="Proteomes" id="UP000008635"/>
    </source>
</evidence>
<dbReference type="InterPro" id="IPR000757">
    <property type="entry name" value="Beta-glucanase-like"/>
</dbReference>
<keyword evidence="5" id="KW-0326">Glycosidase</keyword>
<dbReference type="InterPro" id="IPR013320">
    <property type="entry name" value="ConA-like_dom_sf"/>
</dbReference>
<accession>E8U906</accession>
<dbReference type="Proteomes" id="UP000008635">
    <property type="component" value="Chromosome"/>
</dbReference>
<keyword evidence="3" id="KW-0732">Signal</keyword>
<dbReference type="PANTHER" id="PTHR10963:SF55">
    <property type="entry name" value="GLYCOSIDE HYDROLASE FAMILY 16 PROTEIN"/>
    <property type="match status" value="1"/>
</dbReference>
<dbReference type="PROSITE" id="PS51762">
    <property type="entry name" value="GH16_2"/>
    <property type="match status" value="1"/>
</dbReference>
<reference evidence="5 6" key="1">
    <citation type="journal article" date="2011" name="Stand. Genomic Sci.">
        <title>Complete genome sequence of Deinococcus maricopensis type strain (LB-34).</title>
        <authorList>
            <person name="Pukall R."/>
            <person name="Zeytun A."/>
            <person name="Lucas S."/>
            <person name="Lapidus A."/>
            <person name="Hammon N."/>
            <person name="Deshpande S."/>
            <person name="Nolan M."/>
            <person name="Cheng J.F."/>
            <person name="Pitluck S."/>
            <person name="Liolios K."/>
            <person name="Pagani I."/>
            <person name="Mikhailova N."/>
            <person name="Ivanova N."/>
            <person name="Mavromatis K."/>
            <person name="Pati A."/>
            <person name="Tapia R."/>
            <person name="Han C."/>
            <person name="Goodwin L."/>
            <person name="Chen A."/>
            <person name="Palaniappan K."/>
            <person name="Land M."/>
            <person name="Hauser L."/>
            <person name="Chang Y.J."/>
            <person name="Jeffries C.D."/>
            <person name="Brambilla E.M."/>
            <person name="Rohde M."/>
            <person name="Goker M."/>
            <person name="Detter J.C."/>
            <person name="Woyke T."/>
            <person name="Bristow J."/>
            <person name="Eisen J.A."/>
            <person name="Markowitz V."/>
            <person name="Hugenholtz P."/>
            <person name="Kyrpides N.C."/>
            <person name="Klenk H.P."/>
        </authorList>
    </citation>
    <scope>NUCLEOTIDE SEQUENCE [LARGE SCALE GENOMIC DNA]</scope>
    <source>
        <strain evidence="6">DSM 21211 / LMG 22137 / NRRL B-23946 / LB-34</strain>
    </source>
</reference>
<dbReference type="AlphaFoldDB" id="E8U906"/>
<keyword evidence="2 5" id="KW-0378">Hydrolase</keyword>
<proteinExistence type="inferred from homology"/>
<dbReference type="Gene3D" id="2.60.120.260">
    <property type="entry name" value="Galactose-binding domain-like"/>
    <property type="match status" value="2"/>
</dbReference>